<dbReference type="Pfam" id="PF02515">
    <property type="entry name" value="CoA_transf_3"/>
    <property type="match status" value="1"/>
</dbReference>
<protein>
    <submittedName>
        <fullName evidence="2">CaiB/BaiF CoA transferase family protein</fullName>
    </submittedName>
</protein>
<dbReference type="Gene3D" id="3.40.50.10540">
    <property type="entry name" value="Crotonobetainyl-coa:carnitine coa-transferase, domain 1"/>
    <property type="match status" value="1"/>
</dbReference>
<dbReference type="PANTHER" id="PTHR48207">
    <property type="entry name" value="SUCCINATE--HYDROXYMETHYLGLUTARATE COA-TRANSFERASE"/>
    <property type="match status" value="1"/>
</dbReference>
<dbReference type="PANTHER" id="PTHR48207:SF3">
    <property type="entry name" value="SUCCINATE--HYDROXYMETHYLGLUTARATE COA-TRANSFERASE"/>
    <property type="match status" value="1"/>
</dbReference>
<dbReference type="Proteomes" id="UP001596425">
    <property type="component" value="Unassembled WGS sequence"/>
</dbReference>
<comment type="caution">
    <text evidence="2">The sequence shown here is derived from an EMBL/GenBank/DDBJ whole genome shotgun (WGS) entry which is preliminary data.</text>
</comment>
<dbReference type="GO" id="GO:0016740">
    <property type="term" value="F:transferase activity"/>
    <property type="evidence" value="ECO:0007669"/>
    <property type="project" value="UniProtKB-KW"/>
</dbReference>
<dbReference type="InterPro" id="IPR044855">
    <property type="entry name" value="CoA-Trfase_III_dom3_sf"/>
</dbReference>
<organism evidence="2 3">
    <name type="scientific">Microbulbifer taiwanensis</name>
    <dbReference type="NCBI Taxonomy" id="986746"/>
    <lineage>
        <taxon>Bacteria</taxon>
        <taxon>Pseudomonadati</taxon>
        <taxon>Pseudomonadota</taxon>
        <taxon>Gammaproteobacteria</taxon>
        <taxon>Cellvibrionales</taxon>
        <taxon>Microbulbiferaceae</taxon>
        <taxon>Microbulbifer</taxon>
    </lineage>
</organism>
<dbReference type="InterPro" id="IPR023606">
    <property type="entry name" value="CoA-Trfase_III_dom_1_sf"/>
</dbReference>
<evidence type="ECO:0000313" key="2">
    <source>
        <dbReference type="EMBL" id="MFC6631876.1"/>
    </source>
</evidence>
<sequence>MAGPLAHLKVLDLSRILAGPWASQVFADFGAEVIKIERPERGDDTRHWGPPYLKDAQGDDTADAAYYLSANRGKKSVTVDITSEAGQRVIRELAERCDILLENYKVGGLKKYGLDYDAIKAINPGIIYCSITGFGQTGPYSNRAGYDAMIQGMGGLMSITGVPEGQPGAGPQKVGVAVADLMTGMYAVSAVLAAVIHRDRTGQGQQIDLALLDTQVAWLANQAQNYLTSGVSPGRQGTAHPNIVPYQAVPSEDGYFMLAVGNDDQFKRFCDIAGIGDIAGDPAYATNAARVVAREQLVPLIEEATRKRDSAWWLEKLSDAHVPCGPINTLEQVFADEQVQARGMVLEQSHSQAGVVKTVRNPVIFSETSLEYEQGPPQLGQHTEQVLRELLGKSEAEVAKLKQSGTV</sequence>
<keyword evidence="1 2" id="KW-0808">Transferase</keyword>
<dbReference type="RefSeq" id="WP_193193013.1">
    <property type="nucleotide sequence ID" value="NZ_JACZFR010000037.1"/>
</dbReference>
<dbReference type="SUPFAM" id="SSF89796">
    <property type="entry name" value="CoA-transferase family III (CaiB/BaiF)"/>
    <property type="match status" value="1"/>
</dbReference>
<name>A0ABW1YGG1_9GAMM</name>
<evidence type="ECO:0000313" key="3">
    <source>
        <dbReference type="Proteomes" id="UP001596425"/>
    </source>
</evidence>
<dbReference type="Gene3D" id="3.30.1540.10">
    <property type="entry name" value="formyl-coa transferase, domain 3"/>
    <property type="match status" value="1"/>
</dbReference>
<proteinExistence type="predicted"/>
<dbReference type="InterPro" id="IPR003673">
    <property type="entry name" value="CoA-Trfase_fam_III"/>
</dbReference>
<reference evidence="3" key="1">
    <citation type="journal article" date="2019" name="Int. J. Syst. Evol. Microbiol.">
        <title>The Global Catalogue of Microorganisms (GCM) 10K type strain sequencing project: providing services to taxonomists for standard genome sequencing and annotation.</title>
        <authorList>
            <consortium name="The Broad Institute Genomics Platform"/>
            <consortium name="The Broad Institute Genome Sequencing Center for Infectious Disease"/>
            <person name="Wu L."/>
            <person name="Ma J."/>
        </authorList>
    </citation>
    <scope>NUCLEOTIDE SEQUENCE [LARGE SCALE GENOMIC DNA]</scope>
    <source>
        <strain evidence="3">CGMCC 1.13718</strain>
    </source>
</reference>
<dbReference type="InterPro" id="IPR050483">
    <property type="entry name" value="CoA-transferase_III_domain"/>
</dbReference>
<evidence type="ECO:0000256" key="1">
    <source>
        <dbReference type="ARBA" id="ARBA00022679"/>
    </source>
</evidence>
<accession>A0ABW1YGG1</accession>
<dbReference type="EMBL" id="JBHSVR010000001">
    <property type="protein sequence ID" value="MFC6631876.1"/>
    <property type="molecule type" value="Genomic_DNA"/>
</dbReference>
<keyword evidence="3" id="KW-1185">Reference proteome</keyword>
<gene>
    <name evidence="2" type="ORF">ACFQBM_01215</name>
</gene>